<feature type="compositionally biased region" description="Basic residues" evidence="1">
    <location>
        <begin position="327"/>
        <end position="341"/>
    </location>
</feature>
<comment type="caution">
    <text evidence="2">The sequence shown here is derived from an EMBL/GenBank/DDBJ whole genome shotgun (WGS) entry which is preliminary data.</text>
</comment>
<reference evidence="2" key="1">
    <citation type="journal article" date="2019" name="Sci. Rep.">
        <title>Draft genome of Tanacetum cinerariifolium, the natural source of mosquito coil.</title>
        <authorList>
            <person name="Yamashiro T."/>
            <person name="Shiraishi A."/>
            <person name="Satake H."/>
            <person name="Nakayama K."/>
        </authorList>
    </citation>
    <scope>NUCLEOTIDE SEQUENCE</scope>
</reference>
<feature type="compositionally biased region" description="Acidic residues" evidence="1">
    <location>
        <begin position="353"/>
        <end position="369"/>
    </location>
</feature>
<evidence type="ECO:0008006" key="3">
    <source>
        <dbReference type="Google" id="ProtNLM"/>
    </source>
</evidence>
<feature type="region of interest" description="Disordered" evidence="1">
    <location>
        <begin position="292"/>
        <end position="523"/>
    </location>
</feature>
<dbReference type="EMBL" id="BKCJ010005087">
    <property type="protein sequence ID" value="GEU64831.1"/>
    <property type="molecule type" value="Genomic_DNA"/>
</dbReference>
<feature type="compositionally biased region" description="Basic and acidic residues" evidence="1">
    <location>
        <begin position="370"/>
        <end position="379"/>
    </location>
</feature>
<accession>A0A6L2LSP0</accession>
<evidence type="ECO:0000256" key="1">
    <source>
        <dbReference type="SAM" id="MobiDB-lite"/>
    </source>
</evidence>
<feature type="compositionally biased region" description="Basic and acidic residues" evidence="1">
    <location>
        <begin position="443"/>
        <end position="454"/>
    </location>
</feature>
<feature type="region of interest" description="Disordered" evidence="1">
    <location>
        <begin position="268"/>
        <end position="287"/>
    </location>
</feature>
<name>A0A6L2LSP0_TANCI</name>
<organism evidence="2">
    <name type="scientific">Tanacetum cinerariifolium</name>
    <name type="common">Dalmatian daisy</name>
    <name type="synonym">Chrysanthemum cinerariifolium</name>
    <dbReference type="NCBI Taxonomy" id="118510"/>
    <lineage>
        <taxon>Eukaryota</taxon>
        <taxon>Viridiplantae</taxon>
        <taxon>Streptophyta</taxon>
        <taxon>Embryophyta</taxon>
        <taxon>Tracheophyta</taxon>
        <taxon>Spermatophyta</taxon>
        <taxon>Magnoliopsida</taxon>
        <taxon>eudicotyledons</taxon>
        <taxon>Gunneridae</taxon>
        <taxon>Pentapetalae</taxon>
        <taxon>asterids</taxon>
        <taxon>campanulids</taxon>
        <taxon>Asterales</taxon>
        <taxon>Asteraceae</taxon>
        <taxon>Asteroideae</taxon>
        <taxon>Anthemideae</taxon>
        <taxon>Anthemidinae</taxon>
        <taxon>Tanacetum</taxon>
    </lineage>
</organism>
<proteinExistence type="predicted"/>
<feature type="compositionally biased region" description="Polar residues" evidence="1">
    <location>
        <begin position="474"/>
        <end position="488"/>
    </location>
</feature>
<gene>
    <name evidence="2" type="ORF">Tci_036809</name>
</gene>
<dbReference type="AlphaFoldDB" id="A0A6L2LSP0"/>
<evidence type="ECO:0000313" key="2">
    <source>
        <dbReference type="EMBL" id="GEU64831.1"/>
    </source>
</evidence>
<protein>
    <recommendedName>
        <fullName evidence="3">E-beta-farnesene synthase</fullName>
    </recommendedName>
</protein>
<sequence length="555" mass="60652">MADMSAPSGQAPAVAPPVRIDDEILPHNKWVQIGNSNCYLNLDKKQSNLIFKMVVDLLMHTNFHRAFTASTTVSSIYIQQFWDTIQYDKKAGIYRCQLDEQWFVLTKDTLREALQITPLNNTQAFVAPSSAERALKTIINLCLTGKTSGFERPRAPVLQILWGIVTQSDMPRGSGKSLPSPYIHLWKTSGICLGIRLGRKGNSDFDSKHLLHQAYHPSSLKETQFSAKGTKREVFGMPILGRIITADIREASYYQEYQENVAKHKGFLSGDTGSTQDLPAPKPAKLARKPSISIPVASTQPAPASAPAKSQEYKRKQAIKTTDKPAKAKRFKRSISHKTRQPRSSPKSVGASEAEEVPAEEPQVADEDVDYQKAVEESMKVAYALPKGPLPPVVIKEPESGKYQPLPKVPGKGKAKVTEEQVAHNLLNSEEESEKVALGAEKGGQDEGQARLDPDAQAEDQTGSDAGAQAEGQDGSNPDETSEGQVRSNPDETSEGQAGPDPSDAKTRVQSISNHVVHAGSDREYMDLDVADVSPQLSTEQLDEGFTATVYPNVQ</sequence>
<feature type="compositionally biased region" description="Low complexity" evidence="1">
    <location>
        <begin position="297"/>
        <end position="310"/>
    </location>
</feature>
<feature type="compositionally biased region" description="Basic and acidic residues" evidence="1">
    <location>
        <begin position="311"/>
        <end position="326"/>
    </location>
</feature>